<dbReference type="Proteomes" id="UP001576780">
    <property type="component" value="Unassembled WGS sequence"/>
</dbReference>
<evidence type="ECO:0000313" key="10">
    <source>
        <dbReference type="EMBL" id="MFB2833856.1"/>
    </source>
</evidence>
<comment type="caution">
    <text evidence="10">The sequence shown here is derived from an EMBL/GenBank/DDBJ whole genome shotgun (WGS) entry which is preliminary data.</text>
</comment>
<feature type="repeat" description="TPR" evidence="8">
    <location>
        <begin position="284"/>
        <end position="317"/>
    </location>
</feature>
<evidence type="ECO:0000259" key="9">
    <source>
        <dbReference type="Pfam" id="PF13844"/>
    </source>
</evidence>
<sequence>MQSQVNSPTAENFCNTGNQLKSEKRFDEAIASYQKALQLQPDYAEVHYQLAEIYFWQRKLGEAIASCNKAIELQPDFAPNYKILGNILQAQGNIEAALDAYTKALELNHEYAEAYINQGSILSKLGRNEEAIISLEKSIAINPNIGAAYWNLANIYLQLDNLEKVVEYRKQAFLIEPKLVNAETLNDLGTAIGKLGNFEEAINYYQKAIELQPNYHLAHLNLGVSLRKIGKLDAAKEELQKVIKLRANDAEAYNNLGGILVEEKQIEAGIANYQKAVNLKPDSAEYHFNLGTALAHQDKFTEAIKELQKAVELDPNLGEAYSNIGAIVYRKTRKDGEISGELFNIAINSLLKALEVNSDLELAHLYLAQLISSPVRASDFGSLRQASEMYLERSKDSNRLIATSTFIGTYIKSGLAQIAKEKFLEIEPEIYNNLGKINNTELSIVYSHVLFNLHYLRDDLAANTRLYQEVGKKYAEQIIETKEIKINKIQPKKLPTSNLKVGVMCSHFARHSVGWCSADIITELGKLTPNLYLYFMGDRQPDDRTKIFESAAAKFYRPKAKENGEFDINQIVQDIAQDELDILIELDSSTVPTQVEVIYHQPASVCLSWLGFEAPFTKENNYFLCDWNTHPEGREKYNREQLMRMPDSFVAVGGFKSVPIDRKAARKAQRIAEDQVIYLCVAPGYKLNPEQIHAQVKILKQVPDSILMYKGHTGDMKVIESAYKAECQAQGVGFQRIKFMSRSASEEEHRQVYQVADIMLDSYPYNGGTHNLEALWFNLPVITKSGETYLSRMGYSFLKTLSLDECITNSWEEYIEQGIKLGKERELRQSIKEKLVQSKQVETLSPLWNPQKFAQDMYKIFEQLLVKKLGNE</sequence>
<evidence type="ECO:0000313" key="11">
    <source>
        <dbReference type="Proteomes" id="UP001576780"/>
    </source>
</evidence>
<dbReference type="PROSITE" id="PS50293">
    <property type="entry name" value="TPR_REGION"/>
    <property type="match status" value="4"/>
</dbReference>
<dbReference type="PROSITE" id="PS50005">
    <property type="entry name" value="TPR"/>
    <property type="match status" value="9"/>
</dbReference>
<proteinExistence type="inferred from homology"/>
<accession>A0ABV4WFK8</accession>
<feature type="repeat" description="TPR" evidence="8">
    <location>
        <begin position="44"/>
        <end position="77"/>
    </location>
</feature>
<keyword evidence="7 8" id="KW-0802">TPR repeat</keyword>
<reference evidence="10 11" key="1">
    <citation type="submission" date="2024-09" db="EMBL/GenBank/DDBJ databases">
        <title>Floridaenema gen nov. (Aerosakkonemataceae, Aerosakkonematales ord. nov., Cyanobacteria) from benthic tropical and subtropical fresh waters, with the description of four new species.</title>
        <authorList>
            <person name="Moretto J.A."/>
            <person name="Berthold D.E."/>
            <person name="Lefler F.W."/>
            <person name="Huang I.-S."/>
            <person name="Laughinghouse H. IV."/>
        </authorList>
    </citation>
    <scope>NUCLEOTIDE SEQUENCE [LARGE SCALE GENOMIC DNA]</scope>
    <source>
        <strain evidence="10 11">BLCC-F167</strain>
    </source>
</reference>
<evidence type="ECO:0000256" key="2">
    <source>
        <dbReference type="ARBA" id="ARBA00005386"/>
    </source>
</evidence>
<gene>
    <name evidence="10" type="ORF">ACE1CA_04920</name>
</gene>
<dbReference type="Pfam" id="PF13414">
    <property type="entry name" value="TPR_11"/>
    <property type="match status" value="4"/>
</dbReference>
<feature type="repeat" description="TPR" evidence="8">
    <location>
        <begin position="112"/>
        <end position="145"/>
    </location>
</feature>
<dbReference type="RefSeq" id="WP_413276308.1">
    <property type="nucleotide sequence ID" value="NZ_JBHFNT010000048.1"/>
</dbReference>
<feature type="repeat" description="TPR" evidence="8">
    <location>
        <begin position="250"/>
        <end position="283"/>
    </location>
</feature>
<dbReference type="PANTHER" id="PTHR44835">
    <property type="entry name" value="UDP-N-ACETYLGLUCOSAMINE--PEPTIDE N-ACETYLGLUCOSAMINYLTRANSFERASE SPINDLY-RELATED"/>
    <property type="match status" value="1"/>
</dbReference>
<protein>
    <recommendedName>
        <fullName evidence="3">protein O-GlcNAc transferase</fullName>
        <ecNumber evidence="3">2.4.1.255</ecNumber>
    </recommendedName>
</protein>
<feature type="domain" description="O-GlcNAc transferase C-terminal" evidence="9">
    <location>
        <begin position="665"/>
        <end position="857"/>
    </location>
</feature>
<dbReference type="Gene3D" id="1.25.40.10">
    <property type="entry name" value="Tetratricopeptide repeat domain"/>
    <property type="match status" value="3"/>
</dbReference>
<keyword evidence="6" id="KW-0677">Repeat</keyword>
<feature type="repeat" description="TPR" evidence="8">
    <location>
        <begin position="78"/>
        <end position="111"/>
    </location>
</feature>
<evidence type="ECO:0000256" key="8">
    <source>
        <dbReference type="PROSITE-ProRule" id="PRU00339"/>
    </source>
</evidence>
<comment type="similarity">
    <text evidence="2">Belongs to the glycosyltransferase 41 family. O-GlcNAc transferase subfamily.</text>
</comment>
<evidence type="ECO:0000256" key="7">
    <source>
        <dbReference type="ARBA" id="ARBA00022803"/>
    </source>
</evidence>
<dbReference type="SUPFAM" id="SSF48452">
    <property type="entry name" value="TPR-like"/>
    <property type="match status" value="2"/>
</dbReference>
<dbReference type="InterPro" id="IPR011990">
    <property type="entry name" value="TPR-like_helical_dom_sf"/>
</dbReference>
<keyword evidence="11" id="KW-1185">Reference proteome</keyword>
<dbReference type="EC" id="2.4.1.255" evidence="3"/>
<dbReference type="PANTHER" id="PTHR44835:SF1">
    <property type="entry name" value="PROTEIN O-GLCNAC TRANSFERASE"/>
    <property type="match status" value="1"/>
</dbReference>
<keyword evidence="4" id="KW-0328">Glycosyltransferase</keyword>
<dbReference type="Pfam" id="PF13424">
    <property type="entry name" value="TPR_12"/>
    <property type="match status" value="1"/>
</dbReference>
<dbReference type="Pfam" id="PF13181">
    <property type="entry name" value="TPR_8"/>
    <property type="match status" value="1"/>
</dbReference>
<feature type="repeat" description="TPR" evidence="8">
    <location>
        <begin position="216"/>
        <end position="249"/>
    </location>
</feature>
<dbReference type="Pfam" id="PF13844">
    <property type="entry name" value="Glyco_transf_41"/>
    <property type="match status" value="1"/>
</dbReference>
<feature type="repeat" description="TPR" evidence="8">
    <location>
        <begin position="10"/>
        <end position="43"/>
    </location>
</feature>
<dbReference type="EMBL" id="JBHFNT010000048">
    <property type="protein sequence ID" value="MFB2833856.1"/>
    <property type="molecule type" value="Genomic_DNA"/>
</dbReference>
<feature type="repeat" description="TPR" evidence="8">
    <location>
        <begin position="182"/>
        <end position="215"/>
    </location>
</feature>
<evidence type="ECO:0000256" key="3">
    <source>
        <dbReference type="ARBA" id="ARBA00011970"/>
    </source>
</evidence>
<keyword evidence="5" id="KW-0808">Transferase</keyword>
<dbReference type="InterPro" id="IPR029489">
    <property type="entry name" value="OGT/SEC/SPY_C"/>
</dbReference>
<evidence type="ECO:0000256" key="1">
    <source>
        <dbReference type="ARBA" id="ARBA00004922"/>
    </source>
</evidence>
<dbReference type="SMART" id="SM00028">
    <property type="entry name" value="TPR"/>
    <property type="match status" value="9"/>
</dbReference>
<comment type="pathway">
    <text evidence="1">Protein modification; protein glycosylation.</text>
</comment>
<dbReference type="Gene3D" id="3.40.50.2000">
    <property type="entry name" value="Glycogen Phosphorylase B"/>
    <property type="match status" value="1"/>
</dbReference>
<feature type="repeat" description="TPR" evidence="8">
    <location>
        <begin position="146"/>
        <end position="179"/>
    </location>
</feature>
<dbReference type="InterPro" id="IPR051939">
    <property type="entry name" value="Glycosyltr_41/O-GlcNAc_trsf"/>
</dbReference>
<evidence type="ECO:0000256" key="4">
    <source>
        <dbReference type="ARBA" id="ARBA00022676"/>
    </source>
</evidence>
<organism evidence="10 11">
    <name type="scientific">Floridaenema evergladense BLCC-F167</name>
    <dbReference type="NCBI Taxonomy" id="3153639"/>
    <lineage>
        <taxon>Bacteria</taxon>
        <taxon>Bacillati</taxon>
        <taxon>Cyanobacteriota</taxon>
        <taxon>Cyanophyceae</taxon>
        <taxon>Oscillatoriophycideae</taxon>
        <taxon>Aerosakkonematales</taxon>
        <taxon>Aerosakkonemataceae</taxon>
        <taxon>Floridanema</taxon>
        <taxon>Floridanema evergladense</taxon>
    </lineage>
</organism>
<evidence type="ECO:0000256" key="5">
    <source>
        <dbReference type="ARBA" id="ARBA00022679"/>
    </source>
</evidence>
<dbReference type="InterPro" id="IPR019734">
    <property type="entry name" value="TPR_rpt"/>
</dbReference>
<dbReference type="Gene3D" id="3.40.50.11380">
    <property type="match status" value="1"/>
</dbReference>
<name>A0ABV4WFK8_9CYAN</name>
<evidence type="ECO:0000256" key="6">
    <source>
        <dbReference type="ARBA" id="ARBA00022737"/>
    </source>
</evidence>